<dbReference type="VEuPathDB" id="FungiDB:P170DRAFT_243185"/>
<dbReference type="GeneID" id="36550662"/>
<name>A0A2I2FXP8_9EURO</name>
<dbReference type="RefSeq" id="XP_024700710.1">
    <property type="nucleotide sequence ID" value="XM_024842963.1"/>
</dbReference>
<proteinExistence type="predicted"/>
<protein>
    <submittedName>
        <fullName evidence="2">Uncharacterized protein</fullName>
    </submittedName>
</protein>
<evidence type="ECO:0000256" key="1">
    <source>
        <dbReference type="SAM" id="Phobius"/>
    </source>
</evidence>
<dbReference type="EMBL" id="MSFO01000007">
    <property type="protein sequence ID" value="PLB45408.1"/>
    <property type="molecule type" value="Genomic_DNA"/>
</dbReference>
<accession>A0A2I2FXP8</accession>
<evidence type="ECO:0000313" key="2">
    <source>
        <dbReference type="EMBL" id="PLB45408.1"/>
    </source>
</evidence>
<keyword evidence="1" id="KW-1133">Transmembrane helix</keyword>
<reference evidence="2 3" key="1">
    <citation type="submission" date="2016-12" db="EMBL/GenBank/DDBJ databases">
        <title>The genomes of Aspergillus section Nigri reveals drivers in fungal speciation.</title>
        <authorList>
            <consortium name="DOE Joint Genome Institute"/>
            <person name="Vesth T.C."/>
            <person name="Nybo J."/>
            <person name="Theobald S."/>
            <person name="Brandl J."/>
            <person name="Frisvad J.C."/>
            <person name="Nielsen K.F."/>
            <person name="Lyhne E.K."/>
            <person name="Kogle M.E."/>
            <person name="Kuo A."/>
            <person name="Riley R."/>
            <person name="Clum A."/>
            <person name="Nolan M."/>
            <person name="Lipzen A."/>
            <person name="Salamov A."/>
            <person name="Henrissat B."/>
            <person name="Wiebenga A."/>
            <person name="De Vries R.P."/>
            <person name="Grigoriev I.V."/>
            <person name="Mortensen U.H."/>
            <person name="Andersen M.R."/>
            <person name="Baker S.E."/>
        </authorList>
    </citation>
    <scope>NUCLEOTIDE SEQUENCE [LARGE SCALE GENOMIC DNA]</scope>
    <source>
        <strain evidence="2 3">IBT 23096</strain>
    </source>
</reference>
<keyword evidence="1" id="KW-0472">Membrane</keyword>
<feature type="transmembrane region" description="Helical" evidence="1">
    <location>
        <begin position="47"/>
        <end position="67"/>
    </location>
</feature>
<organism evidence="2 3">
    <name type="scientific">Aspergillus steynii IBT 23096</name>
    <dbReference type="NCBI Taxonomy" id="1392250"/>
    <lineage>
        <taxon>Eukaryota</taxon>
        <taxon>Fungi</taxon>
        <taxon>Dikarya</taxon>
        <taxon>Ascomycota</taxon>
        <taxon>Pezizomycotina</taxon>
        <taxon>Eurotiomycetes</taxon>
        <taxon>Eurotiomycetidae</taxon>
        <taxon>Eurotiales</taxon>
        <taxon>Aspergillaceae</taxon>
        <taxon>Aspergillus</taxon>
        <taxon>Aspergillus subgen. Circumdati</taxon>
    </lineage>
</organism>
<gene>
    <name evidence="2" type="ORF">P170DRAFT_243185</name>
</gene>
<sequence length="111" mass="12348">MLRYCIFHSILPCSSSPCFPLSLSFFFLSTPYLPIIFLFLFLFHDLLIFTLMAAGVWMTLMVHVSATRPLRELEIPREGGQGAESKRCNGGLTRVGGVRCGCSETLPKSLS</sequence>
<keyword evidence="1" id="KW-0812">Transmembrane</keyword>
<evidence type="ECO:0000313" key="3">
    <source>
        <dbReference type="Proteomes" id="UP000234275"/>
    </source>
</evidence>
<keyword evidence="3" id="KW-1185">Reference proteome</keyword>
<dbReference type="Proteomes" id="UP000234275">
    <property type="component" value="Unassembled WGS sequence"/>
</dbReference>
<feature type="transmembrane region" description="Helical" evidence="1">
    <location>
        <begin position="21"/>
        <end position="41"/>
    </location>
</feature>
<comment type="caution">
    <text evidence="2">The sequence shown here is derived from an EMBL/GenBank/DDBJ whole genome shotgun (WGS) entry which is preliminary data.</text>
</comment>
<dbReference type="AlphaFoldDB" id="A0A2I2FXP8"/>